<feature type="transmembrane region" description="Helical" evidence="1">
    <location>
        <begin position="48"/>
        <end position="63"/>
    </location>
</feature>
<dbReference type="EMBL" id="JXRP01000009">
    <property type="protein sequence ID" value="KIL49553.1"/>
    <property type="molecule type" value="Genomic_DNA"/>
</dbReference>
<proteinExistence type="predicted"/>
<feature type="transmembrane region" description="Helical" evidence="1">
    <location>
        <begin position="22"/>
        <end position="41"/>
    </location>
</feature>
<evidence type="ECO:0000313" key="2">
    <source>
        <dbReference type="EMBL" id="KIL49553.1"/>
    </source>
</evidence>
<keyword evidence="1" id="KW-0812">Transmembrane</keyword>
<dbReference type="PATRIC" id="fig|889306.3.peg.1026"/>
<evidence type="ECO:0000256" key="1">
    <source>
        <dbReference type="SAM" id="Phobius"/>
    </source>
</evidence>
<name>A0A0C2W055_9BACL</name>
<organism evidence="2 3">
    <name type="scientific">Jeotgalibacillus soli</name>
    <dbReference type="NCBI Taxonomy" id="889306"/>
    <lineage>
        <taxon>Bacteria</taxon>
        <taxon>Bacillati</taxon>
        <taxon>Bacillota</taxon>
        <taxon>Bacilli</taxon>
        <taxon>Bacillales</taxon>
        <taxon>Caryophanaceae</taxon>
        <taxon>Jeotgalibacillus</taxon>
    </lineage>
</organism>
<gene>
    <name evidence="2" type="ORF">KP78_10210</name>
</gene>
<evidence type="ECO:0000313" key="3">
    <source>
        <dbReference type="Proteomes" id="UP000031938"/>
    </source>
</evidence>
<sequence length="64" mass="7227">MIQLIVVTGGLLVLISYFYQPLFWIGPSLLFLAVLVFIFAVSGLAQKWFYVIIGMILFGVIFLL</sequence>
<dbReference type="Proteomes" id="UP000031938">
    <property type="component" value="Unassembled WGS sequence"/>
</dbReference>
<dbReference type="AlphaFoldDB" id="A0A0C2W055"/>
<dbReference type="STRING" id="889306.KP78_10210"/>
<dbReference type="RefSeq" id="WP_041086773.1">
    <property type="nucleotide sequence ID" value="NZ_JXRP01000009.1"/>
</dbReference>
<protein>
    <submittedName>
        <fullName evidence="2">Uncharacterized protein</fullName>
    </submittedName>
</protein>
<reference evidence="2 3" key="1">
    <citation type="submission" date="2015-01" db="EMBL/GenBank/DDBJ databases">
        <title>Genome sequencing of Jeotgalibacillus soli.</title>
        <authorList>
            <person name="Goh K.M."/>
            <person name="Chan K.-G."/>
            <person name="Yaakop A.S."/>
            <person name="Ee R."/>
            <person name="Gan H.M."/>
            <person name="Chan C.S."/>
        </authorList>
    </citation>
    <scope>NUCLEOTIDE SEQUENCE [LARGE SCALE GENOMIC DNA]</scope>
    <source>
        <strain evidence="2 3">P9</strain>
    </source>
</reference>
<comment type="caution">
    <text evidence="2">The sequence shown here is derived from an EMBL/GenBank/DDBJ whole genome shotgun (WGS) entry which is preliminary data.</text>
</comment>
<accession>A0A0C2W055</accession>
<keyword evidence="1" id="KW-0472">Membrane</keyword>
<keyword evidence="3" id="KW-1185">Reference proteome</keyword>
<keyword evidence="1" id="KW-1133">Transmembrane helix</keyword>